<dbReference type="EMBL" id="CP036343">
    <property type="protein sequence ID" value="QDT92925.1"/>
    <property type="molecule type" value="Genomic_DNA"/>
</dbReference>
<dbReference type="InterPro" id="IPR043129">
    <property type="entry name" value="ATPase_NBD"/>
</dbReference>
<dbReference type="NCBIfam" id="TIGR03123">
    <property type="entry name" value="one_C_unchar_1"/>
    <property type="match status" value="1"/>
</dbReference>
<dbReference type="GO" id="GO:0016787">
    <property type="term" value="F:hydrolase activity"/>
    <property type="evidence" value="ECO:0007669"/>
    <property type="project" value="InterPro"/>
</dbReference>
<dbReference type="Gene3D" id="3.30.420.190">
    <property type="entry name" value="conserved archaeal protein q6m145"/>
    <property type="match status" value="1"/>
</dbReference>
<name>A0A517VIU7_9PLAN</name>
<organism evidence="2 3">
    <name type="scientific">Gimesia algae</name>
    <dbReference type="NCBI Taxonomy" id="2527971"/>
    <lineage>
        <taxon>Bacteria</taxon>
        <taxon>Pseudomonadati</taxon>
        <taxon>Planctomycetota</taxon>
        <taxon>Planctomycetia</taxon>
        <taxon>Planctomycetales</taxon>
        <taxon>Planctomycetaceae</taxon>
        <taxon>Gimesia</taxon>
    </lineage>
</organism>
<dbReference type="SUPFAM" id="SSF53067">
    <property type="entry name" value="Actin-like ATPase domain"/>
    <property type="match status" value="1"/>
</dbReference>
<evidence type="ECO:0000313" key="2">
    <source>
        <dbReference type="EMBL" id="QDT92925.1"/>
    </source>
</evidence>
<dbReference type="AlphaFoldDB" id="A0A517VIU7"/>
<accession>A0A517VIU7</accession>
<proteinExistence type="predicted"/>
<evidence type="ECO:0000313" key="3">
    <source>
        <dbReference type="Proteomes" id="UP000316855"/>
    </source>
</evidence>
<gene>
    <name evidence="2" type="ORF">Pan161_45960</name>
</gene>
<dbReference type="RefSeq" id="WP_145230953.1">
    <property type="nucleotide sequence ID" value="NZ_CP036343.1"/>
</dbReference>
<dbReference type="InterPro" id="IPR002756">
    <property type="entry name" value="MfnF"/>
</dbReference>
<feature type="domain" description="Hydantoinase A/oxoprolinase" evidence="1">
    <location>
        <begin position="54"/>
        <end position="335"/>
    </location>
</feature>
<dbReference type="InterPro" id="IPR002821">
    <property type="entry name" value="Hydantoinase_A"/>
</dbReference>
<dbReference type="Gene3D" id="3.30.420.40">
    <property type="match status" value="1"/>
</dbReference>
<dbReference type="KEGG" id="gax:Pan161_45960"/>
<evidence type="ECO:0000259" key="1">
    <source>
        <dbReference type="Pfam" id="PF01968"/>
    </source>
</evidence>
<protein>
    <submittedName>
        <fullName evidence="2">Hydantoinase/oxoprolinase</fullName>
    </submittedName>
</protein>
<dbReference type="Pfam" id="PF01968">
    <property type="entry name" value="Hydantoinase_A"/>
    <property type="match status" value="1"/>
</dbReference>
<keyword evidence="3" id="KW-1185">Reference proteome</keyword>
<sequence>MYVIGLDIGGANIKSADSDGAARAMSFELWKTPLLLQSALKEILTSYQRPNLIAVTMTGELADCFQTKADGVDHILTAVEQAVPGVPVLVWQTGAEFLTPEIAREFPLLAAAANWHALATWLGRMIPDQSGLLIDIGSTTTDLIPLKNGLPVSEGLTDVERLLSGELVYTGGRRTPLAMLEKSVPLRGQNCPLAAECFATSADLYLLLENMPEVPEDVDTADGRPATRANAFARIARSVCCDTTEFSETEALEVAGWLATRQQDQVTEALNQVLSRMDDLPQTILISGSSVFLAEKIVRSHPQLAQAMITNVAEIFDRSISDSACAFAVARLAAERVQFSTEVDQPD</sequence>
<reference evidence="2 3" key="1">
    <citation type="submission" date="2019-02" db="EMBL/GenBank/DDBJ databases">
        <title>Deep-cultivation of Planctomycetes and their phenomic and genomic characterization uncovers novel biology.</title>
        <authorList>
            <person name="Wiegand S."/>
            <person name="Jogler M."/>
            <person name="Boedeker C."/>
            <person name="Pinto D."/>
            <person name="Vollmers J."/>
            <person name="Rivas-Marin E."/>
            <person name="Kohn T."/>
            <person name="Peeters S.H."/>
            <person name="Heuer A."/>
            <person name="Rast P."/>
            <person name="Oberbeckmann S."/>
            <person name="Bunk B."/>
            <person name="Jeske O."/>
            <person name="Meyerdierks A."/>
            <person name="Storesund J.E."/>
            <person name="Kallscheuer N."/>
            <person name="Luecker S."/>
            <person name="Lage O.M."/>
            <person name="Pohl T."/>
            <person name="Merkel B.J."/>
            <person name="Hornburger P."/>
            <person name="Mueller R.-W."/>
            <person name="Bruemmer F."/>
            <person name="Labrenz M."/>
            <person name="Spormann A.M."/>
            <person name="Op den Camp H."/>
            <person name="Overmann J."/>
            <person name="Amann R."/>
            <person name="Jetten M.S.M."/>
            <person name="Mascher T."/>
            <person name="Medema M.H."/>
            <person name="Devos D.P."/>
            <person name="Kaster A.-K."/>
            <person name="Ovreas L."/>
            <person name="Rohde M."/>
            <person name="Galperin M.Y."/>
            <person name="Jogler C."/>
        </authorList>
    </citation>
    <scope>NUCLEOTIDE SEQUENCE [LARGE SCALE GENOMIC DNA]</scope>
    <source>
        <strain evidence="2 3">Pan161</strain>
    </source>
</reference>
<dbReference type="OrthoDB" id="1792672at2"/>
<dbReference type="Proteomes" id="UP000316855">
    <property type="component" value="Chromosome"/>
</dbReference>